<feature type="DNA-binding region" description="H-T-H motif" evidence="2">
    <location>
        <begin position="41"/>
        <end position="60"/>
    </location>
</feature>
<dbReference type="PROSITE" id="PS50977">
    <property type="entry name" value="HTH_TETR_2"/>
    <property type="match status" value="1"/>
</dbReference>
<dbReference type="EMBL" id="CP079105">
    <property type="protein sequence ID" value="QXQ13411.1"/>
    <property type="molecule type" value="Genomic_DNA"/>
</dbReference>
<accession>A0ABX8SCJ2</accession>
<protein>
    <submittedName>
        <fullName evidence="4">TetR/AcrR family transcriptional regulator</fullName>
    </submittedName>
</protein>
<gene>
    <name evidence="4" type="ORF">KV203_16420</name>
</gene>
<dbReference type="RefSeq" id="WP_066475200.1">
    <property type="nucleotide sequence ID" value="NZ_CBCRUZ010000030.1"/>
</dbReference>
<evidence type="ECO:0000259" key="3">
    <source>
        <dbReference type="PROSITE" id="PS50977"/>
    </source>
</evidence>
<name>A0ABX8SCJ2_9ACTN</name>
<dbReference type="PANTHER" id="PTHR30055">
    <property type="entry name" value="HTH-TYPE TRANSCRIPTIONAL REGULATOR RUTR"/>
    <property type="match status" value="1"/>
</dbReference>
<feature type="domain" description="HTH tetR-type" evidence="3">
    <location>
        <begin position="18"/>
        <end position="78"/>
    </location>
</feature>
<dbReference type="SUPFAM" id="SSF46689">
    <property type="entry name" value="Homeodomain-like"/>
    <property type="match status" value="1"/>
</dbReference>
<evidence type="ECO:0000256" key="1">
    <source>
        <dbReference type="ARBA" id="ARBA00023125"/>
    </source>
</evidence>
<dbReference type="Pfam" id="PF00440">
    <property type="entry name" value="TetR_N"/>
    <property type="match status" value="1"/>
</dbReference>
<dbReference type="Gene3D" id="1.10.357.10">
    <property type="entry name" value="Tetracycline Repressor, domain 2"/>
    <property type="match status" value="1"/>
</dbReference>
<sequence length="217" mass="24206">MSTSVRVYRGTSAEERRAERRRRLMDAGLELIGTVGLAGSTFRAVCEQARVGPRFFYESFPDVEALAVAVLDEIIERTLADTRAALEAAPTEIEPRMRVAAEMFVHALIDDPRVARLVFTETQRSPALLQRRFEAMRQITEMAVEQDQRLLNLAPGSEPVELAVARLVTGGSAELVTAWLDGNIALDQAQLIALITEHAQQSMRRLPEMIEMLRSTD</sequence>
<organism evidence="4 5">
    <name type="scientific">Skermania pinensis</name>
    <dbReference type="NCBI Taxonomy" id="39122"/>
    <lineage>
        <taxon>Bacteria</taxon>
        <taxon>Bacillati</taxon>
        <taxon>Actinomycetota</taxon>
        <taxon>Actinomycetes</taxon>
        <taxon>Mycobacteriales</taxon>
        <taxon>Gordoniaceae</taxon>
        <taxon>Skermania</taxon>
    </lineage>
</organism>
<dbReference type="InterPro" id="IPR050109">
    <property type="entry name" value="HTH-type_TetR-like_transc_reg"/>
</dbReference>
<keyword evidence="1 2" id="KW-0238">DNA-binding</keyword>
<dbReference type="PANTHER" id="PTHR30055:SF226">
    <property type="entry name" value="HTH-TYPE TRANSCRIPTIONAL REGULATOR PKSA"/>
    <property type="match status" value="1"/>
</dbReference>
<reference evidence="4" key="1">
    <citation type="submission" date="2021-07" db="EMBL/GenBank/DDBJ databases">
        <title>Candidatus Kaistella beijingensis sp. nov. isolated from a municipal wastewater treatment plant is involved in sludge foaming.</title>
        <authorList>
            <person name="Song Y."/>
            <person name="Liu S.-J."/>
        </authorList>
    </citation>
    <scope>NUCLEOTIDE SEQUENCE</scope>
    <source>
        <strain evidence="4">DSM 43998</strain>
    </source>
</reference>
<keyword evidence="5" id="KW-1185">Reference proteome</keyword>
<evidence type="ECO:0000256" key="2">
    <source>
        <dbReference type="PROSITE-ProRule" id="PRU00335"/>
    </source>
</evidence>
<dbReference type="InterPro" id="IPR001647">
    <property type="entry name" value="HTH_TetR"/>
</dbReference>
<dbReference type="InterPro" id="IPR009057">
    <property type="entry name" value="Homeodomain-like_sf"/>
</dbReference>
<dbReference type="Proteomes" id="UP000887023">
    <property type="component" value="Chromosome"/>
</dbReference>
<evidence type="ECO:0000313" key="4">
    <source>
        <dbReference type="EMBL" id="QXQ13411.1"/>
    </source>
</evidence>
<proteinExistence type="predicted"/>
<evidence type="ECO:0000313" key="5">
    <source>
        <dbReference type="Proteomes" id="UP000887023"/>
    </source>
</evidence>